<dbReference type="STRING" id="207340.APZ41_019090"/>
<feature type="non-terminal residue" evidence="2">
    <location>
        <position position="1"/>
    </location>
</feature>
<proteinExistence type="predicted"/>
<comment type="caution">
    <text evidence="2">The sequence shown here is derived from an EMBL/GenBank/DDBJ whole genome shotgun (WGS) entry which is preliminary data.</text>
</comment>
<dbReference type="InterPro" id="IPR011650">
    <property type="entry name" value="Peptidase_M20_dimer"/>
</dbReference>
<dbReference type="SUPFAM" id="SSF55031">
    <property type="entry name" value="Bacterial exopeptidase dimerisation domain"/>
    <property type="match status" value="1"/>
</dbReference>
<evidence type="ECO:0000313" key="3">
    <source>
        <dbReference type="Proteomes" id="UP000054844"/>
    </source>
</evidence>
<dbReference type="RefSeq" id="WP_139341795.1">
    <property type="nucleotide sequence ID" value="NZ_LLWF02000106.1"/>
</dbReference>
<gene>
    <name evidence="2" type="ORF">APZ41_019090</name>
</gene>
<dbReference type="Gene3D" id="3.30.70.360">
    <property type="match status" value="1"/>
</dbReference>
<evidence type="ECO:0000313" key="2">
    <source>
        <dbReference type="EMBL" id="ONH81567.1"/>
    </source>
</evidence>
<name>A0A1S8D143_9PROT</name>
<dbReference type="Pfam" id="PF07687">
    <property type="entry name" value="M20_dimer"/>
    <property type="match status" value="1"/>
</dbReference>
<dbReference type="EMBL" id="LLWF02000106">
    <property type="protein sequence ID" value="ONH81567.1"/>
    <property type="molecule type" value="Genomic_DNA"/>
</dbReference>
<organism evidence="2 3">
    <name type="scientific">Roseomonas mucosa</name>
    <dbReference type="NCBI Taxonomy" id="207340"/>
    <lineage>
        <taxon>Bacteria</taxon>
        <taxon>Pseudomonadati</taxon>
        <taxon>Pseudomonadota</taxon>
        <taxon>Alphaproteobacteria</taxon>
        <taxon>Acetobacterales</taxon>
        <taxon>Roseomonadaceae</taxon>
        <taxon>Roseomonas</taxon>
    </lineage>
</organism>
<dbReference type="OrthoDB" id="9776600at2"/>
<evidence type="ECO:0000259" key="1">
    <source>
        <dbReference type="Pfam" id="PF07687"/>
    </source>
</evidence>
<dbReference type="InterPro" id="IPR036264">
    <property type="entry name" value="Bact_exopeptidase_dim_dom"/>
</dbReference>
<keyword evidence="3" id="KW-1185">Reference proteome</keyword>
<feature type="domain" description="Peptidase M20 dimerisation" evidence="1">
    <location>
        <begin position="41"/>
        <end position="140"/>
    </location>
</feature>
<dbReference type="AlphaFoldDB" id="A0A1S8D143"/>
<sequence length="253" mass="26485">GEEGAGDLRGVKSFFREHPLRDRVAAFVAVDSLETARLTVGAVGSKRYRVSFRGPGGHSFGAFGLVNPVFALARAADDLSRIRVPPVPRTTFSIGKIGGGTSINAIPEEAWMEVDLRSESAEELARLEERFLATLPQAAADENAARDVKRGGIQVEVRQVGDRPAGTTPREARIVRLAEAVIAARGYAPKLEASSTDSNIPISLGIPAVTVASGGRGGRAHSLEEWIDVAPEESAKGIATALGIIVSVAGLAG</sequence>
<dbReference type="Gene3D" id="3.40.630.10">
    <property type="entry name" value="Zn peptidases"/>
    <property type="match status" value="1"/>
</dbReference>
<dbReference type="GO" id="GO:0016787">
    <property type="term" value="F:hydrolase activity"/>
    <property type="evidence" value="ECO:0007669"/>
    <property type="project" value="UniProtKB-KW"/>
</dbReference>
<protein>
    <submittedName>
        <fullName evidence="2">Peptidase M20</fullName>
    </submittedName>
</protein>
<dbReference type="Proteomes" id="UP000054844">
    <property type="component" value="Unassembled WGS sequence"/>
</dbReference>
<dbReference type="SUPFAM" id="SSF53187">
    <property type="entry name" value="Zn-dependent exopeptidases"/>
    <property type="match status" value="1"/>
</dbReference>
<accession>A0A1S8D143</accession>
<reference evidence="2" key="1">
    <citation type="submission" date="2016-12" db="EMBL/GenBank/DDBJ databases">
        <title>Draft genome sequence of Roseomonas mucosa strain AU37, isolated from a peripheral intravenous catheter.</title>
        <authorList>
            <person name="Choudhury M.A."/>
            <person name="Sidjabat H.E."/>
            <person name="Wailan A.M."/>
            <person name="Zhang L."/>
            <person name="Marsh N.M."/>
            <person name="Rickard C.M."/>
            <person name="Davies M."/>
            <person name="Mcmillan D.J."/>
        </authorList>
    </citation>
    <scope>NUCLEOTIDE SEQUENCE [LARGE SCALE GENOMIC DNA]</scope>
    <source>
        <strain evidence="2">AU37</strain>
    </source>
</reference>